<name>A0A9P4Z353_9HYPO</name>
<proteinExistence type="inferred from homology"/>
<dbReference type="AlphaFoldDB" id="A0A9P4Z353"/>
<evidence type="ECO:0000256" key="2">
    <source>
        <dbReference type="ARBA" id="ARBA00004613"/>
    </source>
</evidence>
<evidence type="ECO:0000313" key="13">
    <source>
        <dbReference type="EMBL" id="KAF4126564.1"/>
    </source>
</evidence>
<comment type="subcellular location">
    <subcellularLocation>
        <location evidence="2">Secreted</location>
    </subcellularLocation>
</comment>
<evidence type="ECO:0000256" key="4">
    <source>
        <dbReference type="ARBA" id="ARBA00022729"/>
    </source>
</evidence>
<dbReference type="OrthoDB" id="5985073at2759"/>
<keyword evidence="3" id="KW-0964">Secreted</keyword>
<comment type="similarity">
    <text evidence="9">Belongs to the polysaccharide monooxygenase AA9 family.</text>
</comment>
<dbReference type="PANTHER" id="PTHR33353">
    <property type="entry name" value="PUTATIVE (AFU_ORTHOLOGUE AFUA_1G12560)-RELATED"/>
    <property type="match status" value="1"/>
</dbReference>
<comment type="caution">
    <text evidence="13">The sequence shown here is derived from an EMBL/GenBank/DDBJ whole genome shotgun (WGS) entry which is preliminary data.</text>
</comment>
<evidence type="ECO:0000256" key="11">
    <source>
        <dbReference type="ARBA" id="ARBA00047174"/>
    </source>
</evidence>
<evidence type="ECO:0000256" key="5">
    <source>
        <dbReference type="ARBA" id="ARBA00023001"/>
    </source>
</evidence>
<dbReference type="Pfam" id="PF03443">
    <property type="entry name" value="AA9"/>
    <property type="match status" value="1"/>
</dbReference>
<keyword evidence="5" id="KW-0136">Cellulose degradation</keyword>
<accession>A0A9P4Z353</accession>
<evidence type="ECO:0000256" key="9">
    <source>
        <dbReference type="ARBA" id="ARBA00044502"/>
    </source>
</evidence>
<dbReference type="GO" id="GO:0030245">
    <property type="term" value="P:cellulose catabolic process"/>
    <property type="evidence" value="ECO:0007669"/>
    <property type="project" value="UniProtKB-KW"/>
</dbReference>
<dbReference type="InterPro" id="IPR049892">
    <property type="entry name" value="AA9"/>
</dbReference>
<dbReference type="EC" id="1.14.99.56" evidence="11"/>
<keyword evidence="6" id="KW-1015">Disulfide bond</keyword>
<evidence type="ECO:0000256" key="7">
    <source>
        <dbReference type="ARBA" id="ARBA00023277"/>
    </source>
</evidence>
<reference evidence="13" key="1">
    <citation type="submission" date="2020-03" db="EMBL/GenBank/DDBJ databases">
        <title>Site-based positive gene gene selection in Geosmithia morbida across the United States reveals a broad range of putative effectors and factors for local host and environmental adapation.</title>
        <authorList>
            <person name="Onufrak A."/>
            <person name="Murdoch R.W."/>
            <person name="Gazis R."/>
            <person name="Huff M."/>
            <person name="Staton M."/>
            <person name="Klingeman W."/>
            <person name="Hadziabdic D."/>
        </authorList>
    </citation>
    <scope>NUCLEOTIDE SEQUENCE</scope>
    <source>
        <strain evidence="13">1262</strain>
    </source>
</reference>
<dbReference type="GO" id="GO:0016787">
    <property type="term" value="F:hydrolase activity"/>
    <property type="evidence" value="ECO:0007669"/>
    <property type="project" value="UniProtKB-KW"/>
</dbReference>
<organism evidence="13 14">
    <name type="scientific">Geosmithia morbida</name>
    <dbReference type="NCBI Taxonomy" id="1094350"/>
    <lineage>
        <taxon>Eukaryota</taxon>
        <taxon>Fungi</taxon>
        <taxon>Dikarya</taxon>
        <taxon>Ascomycota</taxon>
        <taxon>Pezizomycotina</taxon>
        <taxon>Sordariomycetes</taxon>
        <taxon>Hypocreomycetidae</taxon>
        <taxon>Hypocreales</taxon>
        <taxon>Bionectriaceae</taxon>
        <taxon>Geosmithia</taxon>
    </lineage>
</organism>
<keyword evidence="8" id="KW-0624">Polysaccharide degradation</keyword>
<comment type="catalytic activity">
    <reaction evidence="10">
        <text>[(1-&gt;4)-beta-D-glucosyl]n+m + reduced acceptor + O2 = 4-dehydro-beta-D-glucosyl-[(1-&gt;4)-beta-D-glucosyl]n-1 + [(1-&gt;4)-beta-D-glucosyl]m + acceptor + H2O.</text>
        <dbReference type="EC" id="1.14.99.56"/>
    </reaction>
</comment>
<dbReference type="InterPro" id="IPR005103">
    <property type="entry name" value="AA9_LPMO"/>
</dbReference>
<evidence type="ECO:0000259" key="12">
    <source>
        <dbReference type="Pfam" id="PF03443"/>
    </source>
</evidence>
<keyword evidence="14" id="KW-1185">Reference proteome</keyword>
<evidence type="ECO:0000256" key="1">
    <source>
        <dbReference type="ARBA" id="ARBA00001973"/>
    </source>
</evidence>
<feature type="domain" description="Auxiliary Activity family 9 catalytic" evidence="12">
    <location>
        <begin position="15"/>
        <end position="223"/>
    </location>
</feature>
<dbReference type="PANTHER" id="PTHR33353:SF32">
    <property type="entry name" value="ENDO-BETA-1,4-GLUCANASE D"/>
    <property type="match status" value="1"/>
</dbReference>
<comment type="cofactor">
    <cofactor evidence="1">
        <name>Cu(2+)</name>
        <dbReference type="ChEBI" id="CHEBI:29036"/>
    </cofactor>
</comment>
<keyword evidence="13" id="KW-0378">Hydrolase</keyword>
<evidence type="ECO:0000256" key="6">
    <source>
        <dbReference type="ARBA" id="ARBA00023157"/>
    </source>
</evidence>
<evidence type="ECO:0000256" key="10">
    <source>
        <dbReference type="ARBA" id="ARBA00045077"/>
    </source>
</evidence>
<protein>
    <recommendedName>
        <fullName evidence="11">lytic cellulose monooxygenase (C4-dehydrogenating)</fullName>
        <ecNumber evidence="11">1.14.99.56</ecNumber>
    </recommendedName>
</protein>
<keyword evidence="4" id="KW-0732">Signal</keyword>
<dbReference type="GeneID" id="55966530"/>
<evidence type="ECO:0000313" key="14">
    <source>
        <dbReference type="Proteomes" id="UP000749293"/>
    </source>
</evidence>
<evidence type="ECO:0000256" key="3">
    <source>
        <dbReference type="ARBA" id="ARBA00022525"/>
    </source>
</evidence>
<dbReference type="Proteomes" id="UP000749293">
    <property type="component" value="Unassembled WGS sequence"/>
</dbReference>
<sequence>MLFPVLGMASMASAHTLFTTLFINGENQGDGTCVRLPEDPQTATYPIYPLQGEEMACGYDGEEAVPYTCSSPSGARLTFEFRTWPDYENPGSIDDGHKGPCSVYMKKMDDMDSDSASGPGWFKVWEDGFRDDEWCVDRLVASGGMLSIDLPAGLEPGYYLVRPELLALHQAYRGDPQFYAGCAQIFVTDGPDGGGPGADETVSIPGYVSAQDPGLSFNLYEGDATRYEMPGPAVYGSGAGARAAAAGGGGVALKQKEGAVPGDCLVKNANWCARPVPEYDDEDSCWDAADDCWAQSKACWSTSPVTGSRNCGVWADYCAETNDRCESGGRERLAFGGKEWQAPLPAAIPKPW</sequence>
<dbReference type="GO" id="GO:0005576">
    <property type="term" value="C:extracellular region"/>
    <property type="evidence" value="ECO:0007669"/>
    <property type="project" value="UniProtKB-SubCell"/>
</dbReference>
<gene>
    <name evidence="13" type="ORF">GMORB2_0300</name>
</gene>
<dbReference type="EMBL" id="JAANYQ010000001">
    <property type="protein sequence ID" value="KAF4126564.1"/>
    <property type="molecule type" value="Genomic_DNA"/>
</dbReference>
<dbReference type="CDD" id="cd21175">
    <property type="entry name" value="LPMO_AA9"/>
    <property type="match status" value="1"/>
</dbReference>
<keyword evidence="7" id="KW-0119">Carbohydrate metabolism</keyword>
<dbReference type="RefSeq" id="XP_035325216.1">
    <property type="nucleotide sequence ID" value="XM_035462286.1"/>
</dbReference>
<dbReference type="Gene3D" id="2.70.50.70">
    <property type="match status" value="1"/>
</dbReference>
<evidence type="ECO:0000256" key="8">
    <source>
        <dbReference type="ARBA" id="ARBA00023326"/>
    </source>
</evidence>